<gene>
    <name evidence="1" type="ORF">X777_16238</name>
</gene>
<reference evidence="1 2" key="1">
    <citation type="journal article" date="2014" name="Curr. Biol.">
        <title>The genome of the clonal raider ant Cerapachys biroi.</title>
        <authorList>
            <person name="Oxley P.R."/>
            <person name="Ji L."/>
            <person name="Fetter-Pruneda I."/>
            <person name="McKenzie S.K."/>
            <person name="Li C."/>
            <person name="Hu H."/>
            <person name="Zhang G."/>
            <person name="Kronauer D.J."/>
        </authorList>
    </citation>
    <scope>NUCLEOTIDE SEQUENCE [LARGE SCALE GENOMIC DNA]</scope>
</reference>
<keyword evidence="2" id="KW-1185">Reference proteome</keyword>
<protein>
    <submittedName>
        <fullName evidence="1">Uncharacterized protein</fullName>
    </submittedName>
</protein>
<dbReference type="OrthoDB" id="7994850at2759"/>
<dbReference type="OMA" id="RECTSTH"/>
<dbReference type="Proteomes" id="UP000053097">
    <property type="component" value="Unassembled WGS sequence"/>
</dbReference>
<dbReference type="InterPro" id="IPR005312">
    <property type="entry name" value="DUF1759"/>
</dbReference>
<dbReference type="Pfam" id="PF03564">
    <property type="entry name" value="DUF1759"/>
    <property type="match status" value="1"/>
</dbReference>
<dbReference type="PANTHER" id="PTHR22954">
    <property type="entry name" value="RETROVIRAL PROTEASE-RELATED"/>
    <property type="match status" value="1"/>
</dbReference>
<organism evidence="1 2">
    <name type="scientific">Ooceraea biroi</name>
    <name type="common">Clonal raider ant</name>
    <name type="synonym">Cerapachys biroi</name>
    <dbReference type="NCBI Taxonomy" id="2015173"/>
    <lineage>
        <taxon>Eukaryota</taxon>
        <taxon>Metazoa</taxon>
        <taxon>Ecdysozoa</taxon>
        <taxon>Arthropoda</taxon>
        <taxon>Hexapoda</taxon>
        <taxon>Insecta</taxon>
        <taxon>Pterygota</taxon>
        <taxon>Neoptera</taxon>
        <taxon>Endopterygota</taxon>
        <taxon>Hymenoptera</taxon>
        <taxon>Apocrita</taxon>
        <taxon>Aculeata</taxon>
        <taxon>Formicoidea</taxon>
        <taxon>Formicidae</taxon>
        <taxon>Dorylinae</taxon>
        <taxon>Ooceraea</taxon>
    </lineage>
</organism>
<proteinExistence type="predicted"/>
<dbReference type="EMBL" id="KK107090">
    <property type="protein sequence ID" value="EZA59757.1"/>
    <property type="molecule type" value="Genomic_DNA"/>
</dbReference>
<name>A0A026WUR7_OOCBI</name>
<dbReference type="PANTHER" id="PTHR22954:SF3">
    <property type="entry name" value="PROTEIN CBG08539"/>
    <property type="match status" value="1"/>
</dbReference>
<dbReference type="AlphaFoldDB" id="A0A026WUR7"/>
<evidence type="ECO:0000313" key="2">
    <source>
        <dbReference type="Proteomes" id="UP000053097"/>
    </source>
</evidence>
<evidence type="ECO:0000313" key="1">
    <source>
        <dbReference type="EMBL" id="EZA59757.1"/>
    </source>
</evidence>
<accession>A0A026WUR7</accession>
<sequence length="141" mass="15841">MAECLEELEPPVSPTGSINSVQSCSNSTALSLSHLPPIKLPPFDGNYEDWEQFRDRFTALISENKDLSQFAKMHYLTSRLKSRASDCIANIPVIAENFDVAWKTLTARYESKRRLLSLHLSTLLNLMALPRESASDLQATK</sequence>